<dbReference type="Proteomes" id="UP001470230">
    <property type="component" value="Unassembled WGS sequence"/>
</dbReference>
<name>A0ABR2HI61_9EUKA</name>
<evidence type="ECO:0000313" key="1">
    <source>
        <dbReference type="EMBL" id="KAK8847107.1"/>
    </source>
</evidence>
<comment type="caution">
    <text evidence="1">The sequence shown here is derived from an EMBL/GenBank/DDBJ whole genome shotgun (WGS) entry which is preliminary data.</text>
</comment>
<gene>
    <name evidence="1" type="ORF">M9Y10_019687</name>
</gene>
<proteinExistence type="predicted"/>
<reference evidence="1 2" key="1">
    <citation type="submission" date="2024-04" db="EMBL/GenBank/DDBJ databases">
        <title>Tritrichomonas musculus Genome.</title>
        <authorList>
            <person name="Alves-Ferreira E."/>
            <person name="Grigg M."/>
            <person name="Lorenzi H."/>
            <person name="Galac M."/>
        </authorList>
    </citation>
    <scope>NUCLEOTIDE SEQUENCE [LARGE SCALE GENOMIC DNA]</scope>
    <source>
        <strain evidence="1 2">EAF2021</strain>
    </source>
</reference>
<accession>A0ABR2HI61</accession>
<sequence>MNRVAKGEHISKELKDIFINFYNDLGDCANDVSNESKLQKFLIKSCIGIKKYKEKIESEKIKYHDTNEKCKIVTCMESMINIIKRLYWSIADGSINTKIEEFNFYASTTEGALGKLIRRKIDTLNIPVVEISNQNKSI</sequence>
<organism evidence="1 2">
    <name type="scientific">Tritrichomonas musculus</name>
    <dbReference type="NCBI Taxonomy" id="1915356"/>
    <lineage>
        <taxon>Eukaryota</taxon>
        <taxon>Metamonada</taxon>
        <taxon>Parabasalia</taxon>
        <taxon>Tritrichomonadida</taxon>
        <taxon>Tritrichomonadidae</taxon>
        <taxon>Tritrichomonas</taxon>
    </lineage>
</organism>
<dbReference type="EMBL" id="JAPFFF010000028">
    <property type="protein sequence ID" value="KAK8847107.1"/>
    <property type="molecule type" value="Genomic_DNA"/>
</dbReference>
<evidence type="ECO:0000313" key="2">
    <source>
        <dbReference type="Proteomes" id="UP001470230"/>
    </source>
</evidence>
<protein>
    <submittedName>
        <fullName evidence="1">Uncharacterized protein</fullName>
    </submittedName>
</protein>
<keyword evidence="2" id="KW-1185">Reference proteome</keyword>